<name>A0A4Z2G336_9TELE</name>
<dbReference type="EMBL" id="SRLO01000717">
    <property type="protein sequence ID" value="TNN47967.1"/>
    <property type="molecule type" value="Genomic_DNA"/>
</dbReference>
<evidence type="ECO:0000313" key="2">
    <source>
        <dbReference type="Proteomes" id="UP000314294"/>
    </source>
</evidence>
<proteinExistence type="predicted"/>
<evidence type="ECO:0000313" key="1">
    <source>
        <dbReference type="EMBL" id="TNN47967.1"/>
    </source>
</evidence>
<reference evidence="1 2" key="1">
    <citation type="submission" date="2019-03" db="EMBL/GenBank/DDBJ databases">
        <title>First draft genome of Liparis tanakae, snailfish: a comprehensive survey of snailfish specific genes.</title>
        <authorList>
            <person name="Kim W."/>
            <person name="Song I."/>
            <person name="Jeong J.-H."/>
            <person name="Kim D."/>
            <person name="Kim S."/>
            <person name="Ryu S."/>
            <person name="Song J.Y."/>
            <person name="Lee S.K."/>
        </authorList>
    </citation>
    <scope>NUCLEOTIDE SEQUENCE [LARGE SCALE GENOMIC DNA]</scope>
    <source>
        <tissue evidence="1">Muscle</tissue>
    </source>
</reference>
<sequence length="138" mass="16057">MVKLARDDWEDLSARSGGSGPWALAPVLPLLFSSLRPSYGNVPLSELLLWRPRALEPPRPRSQWWGGFVSGQRLLEVQVRLRRYCHYCHLGQWVELQQLQPRFLRLLSSPSLHLLKLLLFLSPQPLHDLLWMTEANKR</sequence>
<keyword evidence="2" id="KW-1185">Reference proteome</keyword>
<dbReference type="Proteomes" id="UP000314294">
    <property type="component" value="Unassembled WGS sequence"/>
</dbReference>
<dbReference type="AlphaFoldDB" id="A0A4Z2G336"/>
<accession>A0A4Z2G336</accession>
<protein>
    <submittedName>
        <fullName evidence="1">Uncharacterized protein</fullName>
    </submittedName>
</protein>
<comment type="caution">
    <text evidence="1">The sequence shown here is derived from an EMBL/GenBank/DDBJ whole genome shotgun (WGS) entry which is preliminary data.</text>
</comment>
<organism evidence="1 2">
    <name type="scientific">Liparis tanakae</name>
    <name type="common">Tanaka's snailfish</name>
    <dbReference type="NCBI Taxonomy" id="230148"/>
    <lineage>
        <taxon>Eukaryota</taxon>
        <taxon>Metazoa</taxon>
        <taxon>Chordata</taxon>
        <taxon>Craniata</taxon>
        <taxon>Vertebrata</taxon>
        <taxon>Euteleostomi</taxon>
        <taxon>Actinopterygii</taxon>
        <taxon>Neopterygii</taxon>
        <taxon>Teleostei</taxon>
        <taxon>Neoteleostei</taxon>
        <taxon>Acanthomorphata</taxon>
        <taxon>Eupercaria</taxon>
        <taxon>Perciformes</taxon>
        <taxon>Cottioidei</taxon>
        <taxon>Cottales</taxon>
        <taxon>Liparidae</taxon>
        <taxon>Liparis</taxon>
    </lineage>
</organism>
<gene>
    <name evidence="1" type="ORF">EYF80_041829</name>
</gene>